<dbReference type="AlphaFoldDB" id="A0A564ZJN7"/>
<proteinExistence type="predicted"/>
<dbReference type="Pfam" id="PF22398">
    <property type="entry name" value="DUF6978"/>
    <property type="match status" value="1"/>
</dbReference>
<evidence type="ECO:0000313" key="2">
    <source>
        <dbReference type="Proteomes" id="UP000334340"/>
    </source>
</evidence>
<dbReference type="Proteomes" id="UP000334340">
    <property type="component" value="Unassembled WGS sequence"/>
</dbReference>
<sequence length="116" mass="13750">MWIANRHTDEGLTATNEKGLRFVLSLKRNPFEVRLHFRTRDRDMGLVRLDNNPYHPNPDGTEIRDQPHLHRYREGFGLEWADPVDWYDANNPFGTLERFLELISAHFPHGIQMELI</sequence>
<dbReference type="InterPro" id="IPR053916">
    <property type="entry name" value="DUF6978"/>
</dbReference>
<keyword evidence="2" id="KW-1185">Reference proteome</keyword>
<gene>
    <name evidence="1" type="ORF">MELA_01767</name>
</gene>
<protein>
    <submittedName>
        <fullName evidence="1">Uncharacterized protein</fullName>
    </submittedName>
</protein>
<evidence type="ECO:0000313" key="1">
    <source>
        <dbReference type="EMBL" id="VUZ85383.1"/>
    </source>
</evidence>
<organism evidence="1 2">
    <name type="scientific">Candidatus Methylomirabilis lanthanidiphila</name>
    <dbReference type="NCBI Taxonomy" id="2211376"/>
    <lineage>
        <taxon>Bacteria</taxon>
        <taxon>Candidatus Methylomirabilota</taxon>
        <taxon>Candidatus Methylomirabilia</taxon>
        <taxon>Candidatus Methylomirabilales</taxon>
        <taxon>Candidatus Methylomirabilaceae</taxon>
        <taxon>Candidatus Methylomirabilis</taxon>
    </lineage>
</organism>
<accession>A0A564ZJN7</accession>
<reference evidence="1 2" key="1">
    <citation type="submission" date="2019-07" db="EMBL/GenBank/DDBJ databases">
        <authorList>
            <person name="Cremers G."/>
        </authorList>
    </citation>
    <scope>NUCLEOTIDE SEQUENCE [LARGE SCALE GENOMIC DNA]</scope>
</reference>
<name>A0A564ZJN7_9BACT</name>
<dbReference type="EMBL" id="CABIKM010000026">
    <property type="protein sequence ID" value="VUZ85383.1"/>
    <property type="molecule type" value="Genomic_DNA"/>
</dbReference>